<name>A0A8J5VAM0_ZIZPA</name>
<reference evidence="3" key="2">
    <citation type="submission" date="2021-02" db="EMBL/GenBank/DDBJ databases">
        <authorList>
            <person name="Kimball J.A."/>
            <person name="Haas M.W."/>
            <person name="Macchietto M."/>
            <person name="Kono T."/>
            <person name="Duquette J."/>
            <person name="Shao M."/>
        </authorList>
    </citation>
    <scope>NUCLEOTIDE SEQUENCE</scope>
    <source>
        <tissue evidence="3">Fresh leaf tissue</tissue>
    </source>
</reference>
<dbReference type="OrthoDB" id="661496at2759"/>
<organism evidence="3 4">
    <name type="scientific">Zizania palustris</name>
    <name type="common">Northern wild rice</name>
    <dbReference type="NCBI Taxonomy" id="103762"/>
    <lineage>
        <taxon>Eukaryota</taxon>
        <taxon>Viridiplantae</taxon>
        <taxon>Streptophyta</taxon>
        <taxon>Embryophyta</taxon>
        <taxon>Tracheophyta</taxon>
        <taxon>Spermatophyta</taxon>
        <taxon>Magnoliopsida</taxon>
        <taxon>Liliopsida</taxon>
        <taxon>Poales</taxon>
        <taxon>Poaceae</taxon>
        <taxon>BOP clade</taxon>
        <taxon>Oryzoideae</taxon>
        <taxon>Oryzeae</taxon>
        <taxon>Zizaniinae</taxon>
        <taxon>Zizania</taxon>
    </lineage>
</organism>
<keyword evidence="1" id="KW-0677">Repeat</keyword>
<gene>
    <name evidence="3" type="ORF">GUJ93_ZPchr0002g23450</name>
</gene>
<comment type="caution">
    <text evidence="3">The sequence shown here is derived from an EMBL/GenBank/DDBJ whole genome shotgun (WGS) entry which is preliminary data.</text>
</comment>
<evidence type="ECO:0000313" key="3">
    <source>
        <dbReference type="EMBL" id="KAG8057945.1"/>
    </source>
</evidence>
<dbReference type="PROSITE" id="PS51375">
    <property type="entry name" value="PPR"/>
    <property type="match status" value="2"/>
</dbReference>
<dbReference type="GO" id="GO:0003729">
    <property type="term" value="F:mRNA binding"/>
    <property type="evidence" value="ECO:0007669"/>
    <property type="project" value="TreeGrafter"/>
</dbReference>
<feature type="repeat" description="PPR" evidence="2">
    <location>
        <begin position="183"/>
        <end position="217"/>
    </location>
</feature>
<keyword evidence="4" id="KW-1185">Reference proteome</keyword>
<evidence type="ECO:0000313" key="4">
    <source>
        <dbReference type="Proteomes" id="UP000729402"/>
    </source>
</evidence>
<dbReference type="InterPro" id="IPR002885">
    <property type="entry name" value="PPR_rpt"/>
</dbReference>
<proteinExistence type="predicted"/>
<feature type="repeat" description="PPR" evidence="2">
    <location>
        <begin position="250"/>
        <end position="279"/>
    </location>
</feature>
<dbReference type="NCBIfam" id="TIGR00756">
    <property type="entry name" value="PPR"/>
    <property type="match status" value="3"/>
</dbReference>
<accession>A0A8J5VAM0</accession>
<reference evidence="3" key="1">
    <citation type="journal article" date="2021" name="bioRxiv">
        <title>Whole Genome Assembly and Annotation of Northern Wild Rice, Zizania palustris L., Supports a Whole Genome Duplication in the Zizania Genus.</title>
        <authorList>
            <person name="Haas M."/>
            <person name="Kono T."/>
            <person name="Macchietto M."/>
            <person name="Millas R."/>
            <person name="McGilp L."/>
            <person name="Shao M."/>
            <person name="Duquette J."/>
            <person name="Hirsch C.N."/>
            <person name="Kimball J."/>
        </authorList>
    </citation>
    <scope>NUCLEOTIDE SEQUENCE</scope>
    <source>
        <tissue evidence="3">Fresh leaf tissue</tissue>
    </source>
</reference>
<evidence type="ECO:0000256" key="1">
    <source>
        <dbReference type="ARBA" id="ARBA00022737"/>
    </source>
</evidence>
<sequence length="279" mass="30565">MEKFCPIKKVVGEFAVMRPRSPEDASVAAARELHHLLRSRDLRPALTYLRTLPSPLTLLPNHALNALLRALAAAGRLRAAASLFRRIPSPTSHSFNSLLAVLLRRGRGRGRAASALFAAFLRSPSASPDATTLNTLLHGLSAASPRPPPPALLRLFRFSPEIYSSTPSRRTPSQEGSGGAAPIVITYTTMIKAHCAKRLLNEALAIFRTMVADGVVPNRFTYNTMVQGFCDAGRMELVKEVLEVDSFKPDTCTFNTVMIAHCREGRIEDAMKVFDQMVD</sequence>
<dbReference type="InterPro" id="IPR051240">
    <property type="entry name" value="Mito_RNA-Proc/Resp"/>
</dbReference>
<dbReference type="Pfam" id="PF12854">
    <property type="entry name" value="PPR_1"/>
    <property type="match status" value="1"/>
</dbReference>
<dbReference type="Pfam" id="PF13041">
    <property type="entry name" value="PPR_2"/>
    <property type="match status" value="1"/>
</dbReference>
<dbReference type="Pfam" id="PF01535">
    <property type="entry name" value="PPR"/>
    <property type="match status" value="1"/>
</dbReference>
<dbReference type="Proteomes" id="UP000729402">
    <property type="component" value="Unassembled WGS sequence"/>
</dbReference>
<protein>
    <recommendedName>
        <fullName evidence="5">Pentatricopeptide repeat-containing protein</fullName>
    </recommendedName>
</protein>
<dbReference type="PANTHER" id="PTHR47933:SF11">
    <property type="entry name" value="PENTATRICOPEPTIDE REPEAT-CONTAINING PROTEIN 2"/>
    <property type="match status" value="1"/>
</dbReference>
<evidence type="ECO:0008006" key="5">
    <source>
        <dbReference type="Google" id="ProtNLM"/>
    </source>
</evidence>
<dbReference type="EMBL" id="JAAALK010000287">
    <property type="protein sequence ID" value="KAG8057945.1"/>
    <property type="molecule type" value="Genomic_DNA"/>
</dbReference>
<dbReference type="PANTHER" id="PTHR47933">
    <property type="entry name" value="PENTATRICOPEPTIDE REPEAT-CONTAINING PROTEIN 1, MITOCHONDRIAL"/>
    <property type="match status" value="1"/>
</dbReference>
<evidence type="ECO:0000256" key="2">
    <source>
        <dbReference type="PROSITE-ProRule" id="PRU00708"/>
    </source>
</evidence>
<dbReference type="AlphaFoldDB" id="A0A8J5VAM0"/>